<dbReference type="Proteomes" id="UP000828941">
    <property type="component" value="Chromosome 12"/>
</dbReference>
<evidence type="ECO:0000313" key="1">
    <source>
        <dbReference type="EMBL" id="KAI4306528.1"/>
    </source>
</evidence>
<organism evidence="1 2">
    <name type="scientific">Bauhinia variegata</name>
    <name type="common">Purple orchid tree</name>
    <name type="synonym">Phanera variegata</name>
    <dbReference type="NCBI Taxonomy" id="167791"/>
    <lineage>
        <taxon>Eukaryota</taxon>
        <taxon>Viridiplantae</taxon>
        <taxon>Streptophyta</taxon>
        <taxon>Embryophyta</taxon>
        <taxon>Tracheophyta</taxon>
        <taxon>Spermatophyta</taxon>
        <taxon>Magnoliopsida</taxon>
        <taxon>eudicotyledons</taxon>
        <taxon>Gunneridae</taxon>
        <taxon>Pentapetalae</taxon>
        <taxon>rosids</taxon>
        <taxon>fabids</taxon>
        <taxon>Fabales</taxon>
        <taxon>Fabaceae</taxon>
        <taxon>Cercidoideae</taxon>
        <taxon>Cercideae</taxon>
        <taxon>Bauhiniinae</taxon>
        <taxon>Bauhinia</taxon>
    </lineage>
</organism>
<keyword evidence="2" id="KW-1185">Reference proteome</keyword>
<protein>
    <submittedName>
        <fullName evidence="1">Uncharacterized protein</fullName>
    </submittedName>
</protein>
<proteinExistence type="predicted"/>
<dbReference type="EMBL" id="CM039437">
    <property type="protein sequence ID" value="KAI4306528.1"/>
    <property type="molecule type" value="Genomic_DNA"/>
</dbReference>
<sequence>MLMSGTTDNLSAEKSFRIKQDDRFFSRLMSKETSMANASSRVMYYGESSVAVPFVWESQPGTPKHPLSETSLPPLTPPPSYYSNSKSRTKSSNSKSNLLSAILPLFSCSRKAHVSPSSSRSSSSSSSTSSSWSAAYSSPSFSLREKWQESISLSRSWSLVSTNKRKSSSGLRGCYPLWKLNIKNAFGQA</sequence>
<gene>
    <name evidence="1" type="ORF">L6164_029798</name>
</gene>
<name>A0ACB9LAE9_BAUVA</name>
<comment type="caution">
    <text evidence="1">The sequence shown here is derived from an EMBL/GenBank/DDBJ whole genome shotgun (WGS) entry which is preliminary data.</text>
</comment>
<reference evidence="1 2" key="1">
    <citation type="journal article" date="2022" name="DNA Res.">
        <title>Chromosomal-level genome assembly of the orchid tree Bauhinia variegata (Leguminosae; Cercidoideae) supports the allotetraploid origin hypothesis of Bauhinia.</title>
        <authorList>
            <person name="Zhong Y."/>
            <person name="Chen Y."/>
            <person name="Zheng D."/>
            <person name="Pang J."/>
            <person name="Liu Y."/>
            <person name="Luo S."/>
            <person name="Meng S."/>
            <person name="Qian L."/>
            <person name="Wei D."/>
            <person name="Dai S."/>
            <person name="Zhou R."/>
        </authorList>
    </citation>
    <scope>NUCLEOTIDE SEQUENCE [LARGE SCALE GENOMIC DNA]</scope>
    <source>
        <strain evidence="1">BV-YZ2020</strain>
    </source>
</reference>
<evidence type="ECO:0000313" key="2">
    <source>
        <dbReference type="Proteomes" id="UP000828941"/>
    </source>
</evidence>
<accession>A0ACB9LAE9</accession>